<sequence length="798" mass="87896">MVGLSEGFQRGKYRELDLWNALSLSIDTYITWPLFKSQFRRVSLAFHPDSFVFKASGGPPPGTSFTMLSNLRDDLEREDDIKRSRLLAEAYERRAFRHVRTWWYETHKARVVPSEAKEQQSSSDLPSQPRSRMDESRARTSALFDNALRAKKSLYGNYISSPFPQFNAGRYTPSSSRPQSSSSTFSTKGKSATHGSASQGQQTYRSSSYTFSASGDERAQRAPTPSRFGVPPTRTASSNSSSSVFTSTDVHSRPTGAPPRDSTHNEHPLAPTLDTSASSVHCHSAKHTTPLRPTTSSAPLPEFADHAERSRPYSWVRGSQTDLREEKGKSQIGEAKRFNTVHSDASGLGSVSSRPGDSVTAGHSASEETDAAGLDTGDFGFGKKDPRWVENIFTKHCEAEKAQSAAPSTKLPGRSLDPHHKGASSAVSQATSNVEPSEHIPHLSVEIQTTVKRHPPGSPDLKPMSSGTTQHHSPPCHTSVDTRTGRPTMTPEPVVADKMEPTSSGKRRRFMSPEDPDRPRGPRLRLSKQSRLPVRIPKVRNLKEGTQNEPIYLESDDDQDVMNRFNVTKPDMGSNQPVRPESIGTREKPVLLDSDEEADISGLSSRFERLSSNPAQPYPRVTNASSTASSASVPLTPARATSSANTLRDSIPSQPFAPLYPARGTPGPHSPDTFRYNLPVRELLRLSRSRRTNTVKNTIMAVVRTRTQPVESSYAEYIVMGSVPVLTRNISMSFRVHAVDVEGRQLPAWSDNSNTSIRSQDIARLGYWLAPFETMSLDERKAFLVGLRDGGRVLPSGY</sequence>
<feature type="region of interest" description="Disordered" evidence="1">
    <location>
        <begin position="607"/>
        <end position="652"/>
    </location>
</feature>
<feature type="region of interest" description="Disordered" evidence="1">
    <location>
        <begin position="400"/>
        <end position="529"/>
    </location>
</feature>
<dbReference type="Proteomes" id="UP000799770">
    <property type="component" value="Unassembled WGS sequence"/>
</dbReference>
<dbReference type="AlphaFoldDB" id="A0A6A5ZNK9"/>
<gene>
    <name evidence="2" type="ORF">BDV96DRAFT_628452</name>
</gene>
<feature type="region of interest" description="Disordered" evidence="1">
    <location>
        <begin position="165"/>
        <end position="329"/>
    </location>
</feature>
<feature type="region of interest" description="Disordered" evidence="1">
    <location>
        <begin position="343"/>
        <end position="378"/>
    </location>
</feature>
<proteinExistence type="predicted"/>
<evidence type="ECO:0000313" key="3">
    <source>
        <dbReference type="Proteomes" id="UP000799770"/>
    </source>
</evidence>
<evidence type="ECO:0000313" key="2">
    <source>
        <dbReference type="EMBL" id="KAF2119821.1"/>
    </source>
</evidence>
<feature type="compositionally biased region" description="Polar residues" evidence="1">
    <location>
        <begin position="119"/>
        <end position="130"/>
    </location>
</feature>
<feature type="compositionally biased region" description="Low complexity" evidence="1">
    <location>
        <begin position="233"/>
        <end position="248"/>
    </location>
</feature>
<feature type="compositionally biased region" description="Basic and acidic residues" evidence="1">
    <location>
        <begin position="511"/>
        <end position="520"/>
    </location>
</feature>
<feature type="compositionally biased region" description="Polar residues" evidence="1">
    <location>
        <begin position="639"/>
        <end position="652"/>
    </location>
</feature>
<dbReference type="EMBL" id="ML977314">
    <property type="protein sequence ID" value="KAF2119821.1"/>
    <property type="molecule type" value="Genomic_DNA"/>
</dbReference>
<accession>A0A6A5ZNK9</accession>
<protein>
    <submittedName>
        <fullName evidence="2">Uncharacterized protein</fullName>
    </submittedName>
</protein>
<organism evidence="2 3">
    <name type="scientific">Lophiotrema nucula</name>
    <dbReference type="NCBI Taxonomy" id="690887"/>
    <lineage>
        <taxon>Eukaryota</taxon>
        <taxon>Fungi</taxon>
        <taxon>Dikarya</taxon>
        <taxon>Ascomycota</taxon>
        <taxon>Pezizomycotina</taxon>
        <taxon>Dothideomycetes</taxon>
        <taxon>Pleosporomycetidae</taxon>
        <taxon>Pleosporales</taxon>
        <taxon>Lophiotremataceae</taxon>
        <taxon>Lophiotrema</taxon>
    </lineage>
</organism>
<feature type="compositionally biased region" description="Low complexity" evidence="1">
    <location>
        <begin position="172"/>
        <end position="193"/>
    </location>
</feature>
<name>A0A6A5ZNK9_9PLEO</name>
<feature type="compositionally biased region" description="Polar residues" evidence="1">
    <location>
        <begin position="194"/>
        <end position="213"/>
    </location>
</feature>
<feature type="compositionally biased region" description="Polar residues" evidence="1">
    <location>
        <begin position="425"/>
        <end position="435"/>
    </location>
</feature>
<evidence type="ECO:0000256" key="1">
    <source>
        <dbReference type="SAM" id="MobiDB-lite"/>
    </source>
</evidence>
<reference evidence="2" key="1">
    <citation type="journal article" date="2020" name="Stud. Mycol.">
        <title>101 Dothideomycetes genomes: a test case for predicting lifestyles and emergence of pathogens.</title>
        <authorList>
            <person name="Haridas S."/>
            <person name="Albert R."/>
            <person name="Binder M."/>
            <person name="Bloem J."/>
            <person name="Labutti K."/>
            <person name="Salamov A."/>
            <person name="Andreopoulos B."/>
            <person name="Baker S."/>
            <person name="Barry K."/>
            <person name="Bills G."/>
            <person name="Bluhm B."/>
            <person name="Cannon C."/>
            <person name="Castanera R."/>
            <person name="Culley D."/>
            <person name="Daum C."/>
            <person name="Ezra D."/>
            <person name="Gonzalez J."/>
            <person name="Henrissat B."/>
            <person name="Kuo A."/>
            <person name="Liang C."/>
            <person name="Lipzen A."/>
            <person name="Lutzoni F."/>
            <person name="Magnuson J."/>
            <person name="Mondo S."/>
            <person name="Nolan M."/>
            <person name="Ohm R."/>
            <person name="Pangilinan J."/>
            <person name="Park H.-J."/>
            <person name="Ramirez L."/>
            <person name="Alfaro M."/>
            <person name="Sun H."/>
            <person name="Tritt A."/>
            <person name="Yoshinaga Y."/>
            <person name="Zwiers L.-H."/>
            <person name="Turgeon B."/>
            <person name="Goodwin S."/>
            <person name="Spatafora J."/>
            <person name="Crous P."/>
            <person name="Grigoriev I."/>
        </authorList>
    </citation>
    <scope>NUCLEOTIDE SEQUENCE</scope>
    <source>
        <strain evidence="2">CBS 627.86</strain>
    </source>
</reference>
<keyword evidence="3" id="KW-1185">Reference proteome</keyword>
<feature type="region of interest" description="Disordered" evidence="1">
    <location>
        <begin position="113"/>
        <end position="138"/>
    </location>
</feature>